<dbReference type="InterPro" id="IPR016181">
    <property type="entry name" value="Acyl_CoA_acyltransferase"/>
</dbReference>
<organism evidence="2 3">
    <name type="scientific">Ectocarpus siliculosus</name>
    <name type="common">Brown alga</name>
    <name type="synonym">Conferva siliculosa</name>
    <dbReference type="NCBI Taxonomy" id="2880"/>
    <lineage>
        <taxon>Eukaryota</taxon>
        <taxon>Sar</taxon>
        <taxon>Stramenopiles</taxon>
        <taxon>Ochrophyta</taxon>
        <taxon>PX clade</taxon>
        <taxon>Phaeophyceae</taxon>
        <taxon>Ectocarpales</taxon>
        <taxon>Ectocarpaceae</taxon>
        <taxon>Ectocarpus</taxon>
    </lineage>
</organism>
<dbReference type="OrthoDB" id="197056at2759"/>
<evidence type="ECO:0000259" key="1">
    <source>
        <dbReference type="Pfam" id="PF00583"/>
    </source>
</evidence>
<gene>
    <name evidence="2" type="ORF">Esi_0021_0173</name>
</gene>
<name>D7FR19_ECTSI</name>
<protein>
    <recommendedName>
        <fullName evidence="1">N-acetyltransferase domain-containing protein</fullName>
    </recommendedName>
</protein>
<proteinExistence type="predicted"/>
<dbReference type="Gene3D" id="3.40.630.30">
    <property type="match status" value="1"/>
</dbReference>
<evidence type="ECO:0000313" key="2">
    <source>
        <dbReference type="EMBL" id="CBJ26173.1"/>
    </source>
</evidence>
<evidence type="ECO:0000313" key="3">
    <source>
        <dbReference type="Proteomes" id="UP000002630"/>
    </source>
</evidence>
<dbReference type="Proteomes" id="UP000002630">
    <property type="component" value="Linkage Group LG14"/>
</dbReference>
<reference evidence="2 3" key="1">
    <citation type="journal article" date="2010" name="Nature">
        <title>The Ectocarpus genome and the independent evolution of multicellularity in brown algae.</title>
        <authorList>
            <person name="Cock J.M."/>
            <person name="Sterck L."/>
            <person name="Rouze P."/>
            <person name="Scornet D."/>
            <person name="Allen A.E."/>
            <person name="Amoutzias G."/>
            <person name="Anthouard V."/>
            <person name="Artiguenave F."/>
            <person name="Aury J.M."/>
            <person name="Badger J.H."/>
            <person name="Beszteri B."/>
            <person name="Billiau K."/>
            <person name="Bonnet E."/>
            <person name="Bothwell J.H."/>
            <person name="Bowler C."/>
            <person name="Boyen C."/>
            <person name="Brownlee C."/>
            <person name="Carrano C.J."/>
            <person name="Charrier B."/>
            <person name="Cho G.Y."/>
            <person name="Coelho S.M."/>
            <person name="Collen J."/>
            <person name="Corre E."/>
            <person name="Da Silva C."/>
            <person name="Delage L."/>
            <person name="Delaroque N."/>
            <person name="Dittami S.M."/>
            <person name="Doulbeau S."/>
            <person name="Elias M."/>
            <person name="Farnham G."/>
            <person name="Gachon C.M."/>
            <person name="Gschloessl B."/>
            <person name="Heesch S."/>
            <person name="Jabbari K."/>
            <person name="Jubin C."/>
            <person name="Kawai H."/>
            <person name="Kimura K."/>
            <person name="Kloareg B."/>
            <person name="Kupper F.C."/>
            <person name="Lang D."/>
            <person name="Le Bail A."/>
            <person name="Leblanc C."/>
            <person name="Lerouge P."/>
            <person name="Lohr M."/>
            <person name="Lopez P.J."/>
            <person name="Martens C."/>
            <person name="Maumus F."/>
            <person name="Michel G."/>
            <person name="Miranda-Saavedra D."/>
            <person name="Morales J."/>
            <person name="Moreau H."/>
            <person name="Motomura T."/>
            <person name="Nagasato C."/>
            <person name="Napoli C.A."/>
            <person name="Nelson D.R."/>
            <person name="Nyvall-Collen P."/>
            <person name="Peters A.F."/>
            <person name="Pommier C."/>
            <person name="Potin P."/>
            <person name="Poulain J."/>
            <person name="Quesneville H."/>
            <person name="Read B."/>
            <person name="Rensing S.A."/>
            <person name="Ritter A."/>
            <person name="Rousvoal S."/>
            <person name="Samanta M."/>
            <person name="Samson G."/>
            <person name="Schroeder D.C."/>
            <person name="Segurens B."/>
            <person name="Strittmatter M."/>
            <person name="Tonon T."/>
            <person name="Tregear J.W."/>
            <person name="Valentin K."/>
            <person name="von Dassow P."/>
            <person name="Yamagishi T."/>
            <person name="Van de Peer Y."/>
            <person name="Wincker P."/>
        </authorList>
    </citation>
    <scope>NUCLEOTIDE SEQUENCE [LARGE SCALE GENOMIC DNA]</scope>
    <source>
        <strain evidence="3">Ec32 / CCAP1310/4</strain>
    </source>
</reference>
<feature type="domain" description="N-acetyltransferase" evidence="1">
    <location>
        <begin position="50"/>
        <end position="128"/>
    </location>
</feature>
<sequence length="216" mass="24339">MLTDMPCEKGLNFRFFDQRTNKQWFKGYWALARIIRRRVYCEEMGLTSQQEFTEMDPTSRHVLIQMGDAPLGYGRWRFETGPAGQGQGQGQQQLQYAMVDRLCVLKEYRQRGFAKSCLERIVHDVSTQTAQMKTAVAAIVVPAPPNTFAHQKLGERGWTPQDVEPTVQLRAEGKDRVGVQSTAISCVLQGDTVDFHGTPYVRMCLFPSTQAVTAGG</sequence>
<dbReference type="Pfam" id="PF00583">
    <property type="entry name" value="Acetyltransf_1"/>
    <property type="match status" value="1"/>
</dbReference>
<keyword evidence="3" id="KW-1185">Reference proteome</keyword>
<dbReference type="eggNOG" id="ENOG502S5NA">
    <property type="taxonomic scope" value="Eukaryota"/>
</dbReference>
<dbReference type="AlphaFoldDB" id="D7FR19"/>
<dbReference type="GO" id="GO:0016747">
    <property type="term" value="F:acyltransferase activity, transferring groups other than amino-acyl groups"/>
    <property type="evidence" value="ECO:0007669"/>
    <property type="project" value="InterPro"/>
</dbReference>
<dbReference type="SUPFAM" id="SSF55729">
    <property type="entry name" value="Acyl-CoA N-acyltransferases (Nat)"/>
    <property type="match status" value="1"/>
</dbReference>
<dbReference type="EMBL" id="FN648387">
    <property type="protein sequence ID" value="CBJ26173.1"/>
    <property type="molecule type" value="Genomic_DNA"/>
</dbReference>
<dbReference type="InterPro" id="IPR000182">
    <property type="entry name" value="GNAT_dom"/>
</dbReference>
<accession>D7FR19</accession>